<dbReference type="CDD" id="cd04301">
    <property type="entry name" value="NAT_SF"/>
    <property type="match status" value="1"/>
</dbReference>
<dbReference type="InterPro" id="IPR000182">
    <property type="entry name" value="GNAT_dom"/>
</dbReference>
<dbReference type="Proteomes" id="UP001141259">
    <property type="component" value="Unassembled WGS sequence"/>
</dbReference>
<sequence>MKLVAAESLETGDLELVRGIYEDGFPPHLRASFSSLLADRAYVLVDDAPIGFAVLRPLASTGWVFLRYFVAGSRGRGVGSMLWTHLTGAMGEAGFTRMVHDVEDPAESGVDAEEVVVRNRRISFYERNGALLLPVESYLPPHGDDEEPHSLRLMAVDLNRAPTPPIVGDDLRALVEAVYEHRYGLSPADPVVRRTVVSSGLA</sequence>
<reference evidence="2" key="1">
    <citation type="submission" date="2022-08" db="EMBL/GenBank/DDBJ databases">
        <authorList>
            <person name="Tistechok S."/>
            <person name="Samborskyy M."/>
            <person name="Roman I."/>
        </authorList>
    </citation>
    <scope>NUCLEOTIDE SEQUENCE</scope>
    <source>
        <strain evidence="2">DSM 103496</strain>
    </source>
</reference>
<dbReference type="PROSITE" id="PS51186">
    <property type="entry name" value="GNAT"/>
    <property type="match status" value="1"/>
</dbReference>
<gene>
    <name evidence="2" type="ORF">NZH93_11100</name>
</gene>
<dbReference type="GO" id="GO:0016747">
    <property type="term" value="F:acyltransferase activity, transferring groups other than amino-acyl groups"/>
    <property type="evidence" value="ECO:0007669"/>
    <property type="project" value="InterPro"/>
</dbReference>
<keyword evidence="3" id="KW-1185">Reference proteome</keyword>
<evidence type="ECO:0000259" key="1">
    <source>
        <dbReference type="PROSITE" id="PS51186"/>
    </source>
</evidence>
<dbReference type="RefSeq" id="WP_259622905.1">
    <property type="nucleotide sequence ID" value="NZ_JANYMP010000004.1"/>
</dbReference>
<accession>A0A9X2VIR9</accession>
<dbReference type="SUPFAM" id="SSF55729">
    <property type="entry name" value="Acyl-CoA N-acyltransferases (Nat)"/>
    <property type="match status" value="1"/>
</dbReference>
<dbReference type="AlphaFoldDB" id="A0A9X2VIR9"/>
<dbReference type="InterPro" id="IPR016181">
    <property type="entry name" value="Acyl_CoA_acyltransferase"/>
</dbReference>
<feature type="domain" description="N-acetyltransferase" evidence="1">
    <location>
        <begin position="4"/>
        <end position="159"/>
    </location>
</feature>
<name>A0A9X2VIR9_9PSEU</name>
<dbReference type="Pfam" id="PF00583">
    <property type="entry name" value="Acetyltransf_1"/>
    <property type="match status" value="1"/>
</dbReference>
<proteinExistence type="predicted"/>
<evidence type="ECO:0000313" key="2">
    <source>
        <dbReference type="EMBL" id="MCS7477400.1"/>
    </source>
</evidence>
<organism evidence="2 3">
    <name type="scientific">Umezawaea endophytica</name>
    <dbReference type="NCBI Taxonomy" id="1654476"/>
    <lineage>
        <taxon>Bacteria</taxon>
        <taxon>Bacillati</taxon>
        <taxon>Actinomycetota</taxon>
        <taxon>Actinomycetes</taxon>
        <taxon>Pseudonocardiales</taxon>
        <taxon>Pseudonocardiaceae</taxon>
        <taxon>Umezawaea</taxon>
    </lineage>
</organism>
<protein>
    <submittedName>
        <fullName evidence="2">GNAT family N-acetyltransferase</fullName>
    </submittedName>
</protein>
<comment type="caution">
    <text evidence="2">The sequence shown here is derived from an EMBL/GenBank/DDBJ whole genome shotgun (WGS) entry which is preliminary data.</text>
</comment>
<evidence type="ECO:0000313" key="3">
    <source>
        <dbReference type="Proteomes" id="UP001141259"/>
    </source>
</evidence>
<dbReference type="Gene3D" id="3.40.630.30">
    <property type="match status" value="1"/>
</dbReference>
<dbReference type="EMBL" id="JANYMP010000004">
    <property type="protein sequence ID" value="MCS7477400.1"/>
    <property type="molecule type" value="Genomic_DNA"/>
</dbReference>